<evidence type="ECO:0000313" key="2">
    <source>
        <dbReference type="EMBL" id="RNF35522.1"/>
    </source>
</evidence>
<gene>
    <name evidence="2" type="ORF">A7A09_003600</name>
</gene>
<organism evidence="2 3">
    <name type="scientific">Paracoccus methylarcula</name>
    <dbReference type="NCBI Taxonomy" id="72022"/>
    <lineage>
        <taxon>Bacteria</taxon>
        <taxon>Pseudomonadati</taxon>
        <taxon>Pseudomonadota</taxon>
        <taxon>Alphaproteobacteria</taxon>
        <taxon>Rhodobacterales</taxon>
        <taxon>Paracoccaceae</taxon>
        <taxon>Paracoccus</taxon>
    </lineage>
</organism>
<dbReference type="EMBL" id="PXNQ02000002">
    <property type="protein sequence ID" value="RNF35522.1"/>
    <property type="molecule type" value="Genomic_DNA"/>
</dbReference>
<evidence type="ECO:0000259" key="1">
    <source>
        <dbReference type="Pfam" id="PF13567"/>
    </source>
</evidence>
<dbReference type="Proteomes" id="UP000238137">
    <property type="component" value="Unassembled WGS sequence"/>
</dbReference>
<proteinExistence type="predicted"/>
<keyword evidence="3" id="KW-1185">Reference proteome</keyword>
<protein>
    <submittedName>
        <fullName evidence="2">DUF4131 domain-containing protein</fullName>
    </submittedName>
</protein>
<name>A0A422QZY6_9RHOB</name>
<comment type="caution">
    <text evidence="2">The sequence shown here is derived from an EMBL/GenBank/DDBJ whole genome shotgun (WGS) entry which is preliminary data.</text>
</comment>
<dbReference type="OrthoDB" id="9790149at2"/>
<dbReference type="Pfam" id="PF13567">
    <property type="entry name" value="DUF4131"/>
    <property type="match status" value="1"/>
</dbReference>
<feature type="domain" description="DUF4131" evidence="1">
    <location>
        <begin position="137"/>
        <end position="254"/>
    </location>
</feature>
<dbReference type="AlphaFoldDB" id="A0A422QZY6"/>
<accession>A0A422QZY6</accession>
<evidence type="ECO:0000313" key="3">
    <source>
        <dbReference type="Proteomes" id="UP000238137"/>
    </source>
</evidence>
<dbReference type="InterPro" id="IPR025405">
    <property type="entry name" value="DUF4131"/>
</dbReference>
<reference evidence="2" key="1">
    <citation type="submission" date="2018-05" db="EMBL/GenBank/DDBJ databases">
        <title>Reclassification of Methylarcula marina and Methylarcula terricola as Paracoccus methylarcula sp.nov., comb.nov. and Paracoccus terricola comb.nov.</title>
        <authorList>
            <person name="Shmareva M.N."/>
            <person name="Doronina N.V."/>
            <person name="Vasilenko O.V."/>
            <person name="Tarlachkov S.V."/>
            <person name="Trotsenko Y.A."/>
        </authorList>
    </citation>
    <scope>NUCLEOTIDE SEQUENCE [LARGE SCALE GENOMIC DNA]</scope>
    <source>
        <strain evidence="2">VKM B-2159</strain>
    </source>
</reference>
<sequence length="295" mass="31409">MPHLDAEIENRPGKDKNDCPCRYQAGSLGASRAGSASGFCSFPDKDDPASGCASIPPGSSEPGGIISLGAGVPRTGDLGVVCPARAAELVAMADTDDNRVRGGRDILHRRPPRRVRQDRLAPRGCAASRWIGSRLMVAGSCLMGLRSAHVAAPILKWRYYGPVEGQLVQIDRSARDRIRLTLDRVVLQDISADRIPRRVRISLMEEAAGSLPELGQRIMLTGHLGPPPGPASPGSFDFRWHAWFSGIGAVGYSRLPATSLAPPEAAVGRCIAPAWPSANRSGSGSAGRKARSRRR</sequence>